<feature type="active site" evidence="5 6">
    <location>
        <position position="252"/>
    </location>
</feature>
<dbReference type="PROSITE" id="PS00139">
    <property type="entry name" value="THIOL_PROTEASE_CYS"/>
    <property type="match status" value="1"/>
</dbReference>
<sequence>MSTPHLLSRSCQSDQSSFISSLWPFGENNSHPIRDGKFVDSEFPPNDTSIGLTDKGYFSDKICWKRATEIHPPNSSLFDAGIHPTDVVQGGLGDCWFLASIACLAERPNLIKRIFKTQTVNNEGKYVLHFYKDGISKDITIDDFLPIDQLTGEMYGVRTRSGQLWVALLEKAFAKLHGSYQHLTSGECHHALQDMTGYPAFLWNHPRDHPQFWEKLVNRLQNNAQMLTAAIDSKLQGHETGRMYAKGLLCDHAYSVLGAKEHHSRNIRLVLIRNPWGKKIWNGDWSTDSNLWTPELKRYFNFSDHPHDGEFWMSHHEFRDLFDTFSVCDCRNDWKITRAASRFTLQPNHVDTPIIRVKVPNNCVLSYFGLHQTDKRVKGALPHIDLSAIILREPEMKAVSYVDSALARWAQKKIDLGPGTYTVVPYSSGAHFLKGSDICRPFMISSHALSNHQTKPTIEVLRCDKRQSDAAFASLLSQFVKSVPRHPHDPYVLKMLISGALITLGLETTPAMVSSGRPIRVFIDPSKSENLLQAVDSWQPLTPTSVEMPPENCMRILGKFIRKDHNGCKLGVHVGYQTL</sequence>
<evidence type="ECO:0000256" key="4">
    <source>
        <dbReference type="ARBA" id="ARBA00022807"/>
    </source>
</evidence>
<feature type="domain" description="Calpain catalytic" evidence="7">
    <location>
        <begin position="37"/>
        <end position="331"/>
    </location>
</feature>
<comment type="similarity">
    <text evidence="1">Belongs to the peptidase C2 family.</text>
</comment>
<dbReference type="SUPFAM" id="SSF54001">
    <property type="entry name" value="Cysteine proteinases"/>
    <property type="match status" value="1"/>
</dbReference>
<reference evidence="8" key="1">
    <citation type="journal article" date="2018" name="Biosci. Biotechnol. Biochem.">
        <title>Polysaccharide hydrolase of the hadal zone amphipods Hirondellea gigas.</title>
        <authorList>
            <person name="Kobayashi H."/>
            <person name="Nagahama T."/>
            <person name="Arai W."/>
            <person name="Sasagawa Y."/>
            <person name="Umeda M."/>
            <person name="Hayashi T."/>
            <person name="Nikaido I."/>
            <person name="Watanabe H."/>
            <person name="Oguri K."/>
            <person name="Kitazato H."/>
            <person name="Fujioka K."/>
            <person name="Kido Y."/>
            <person name="Takami H."/>
        </authorList>
    </citation>
    <scope>NUCLEOTIDE SEQUENCE</scope>
    <source>
        <tissue evidence="8">Whole body</tissue>
    </source>
</reference>
<name>A0A2P2I930_9CRUS</name>
<dbReference type="SMART" id="SM00230">
    <property type="entry name" value="CysPc"/>
    <property type="match status" value="1"/>
</dbReference>
<dbReference type="InterPro" id="IPR000169">
    <property type="entry name" value="Pept_cys_AS"/>
</dbReference>
<accession>A0A2P2I930</accession>
<dbReference type="EMBL" id="IACF01004908">
    <property type="protein sequence ID" value="LAB70495.1"/>
    <property type="molecule type" value="mRNA"/>
</dbReference>
<dbReference type="InterPro" id="IPR001300">
    <property type="entry name" value="Peptidase_C2_calpain_cat"/>
</dbReference>
<evidence type="ECO:0000256" key="6">
    <source>
        <dbReference type="PROSITE-ProRule" id="PRU00239"/>
    </source>
</evidence>
<dbReference type="AlphaFoldDB" id="A0A2P2I930"/>
<dbReference type="GO" id="GO:0006508">
    <property type="term" value="P:proteolysis"/>
    <property type="evidence" value="ECO:0007669"/>
    <property type="project" value="UniProtKB-KW"/>
</dbReference>
<organism evidence="8">
    <name type="scientific">Hirondellea gigas</name>
    <dbReference type="NCBI Taxonomy" id="1518452"/>
    <lineage>
        <taxon>Eukaryota</taxon>
        <taxon>Metazoa</taxon>
        <taxon>Ecdysozoa</taxon>
        <taxon>Arthropoda</taxon>
        <taxon>Crustacea</taxon>
        <taxon>Multicrustacea</taxon>
        <taxon>Malacostraca</taxon>
        <taxon>Eumalacostraca</taxon>
        <taxon>Peracarida</taxon>
        <taxon>Amphipoda</taxon>
        <taxon>Amphilochidea</taxon>
        <taxon>Lysianassida</taxon>
        <taxon>Lysianassidira</taxon>
        <taxon>Lysianassoidea</taxon>
        <taxon>Lysianassidae</taxon>
        <taxon>Hirondellea</taxon>
    </lineage>
</organism>
<dbReference type="CDD" id="cd00044">
    <property type="entry name" value="CysPc"/>
    <property type="match status" value="1"/>
</dbReference>
<dbReference type="GO" id="GO:0004198">
    <property type="term" value="F:calcium-dependent cysteine-type endopeptidase activity"/>
    <property type="evidence" value="ECO:0007669"/>
    <property type="project" value="InterPro"/>
</dbReference>
<evidence type="ECO:0000313" key="8">
    <source>
        <dbReference type="EMBL" id="LAB70495.1"/>
    </source>
</evidence>
<keyword evidence="4 6" id="KW-0788">Thiol protease</keyword>
<dbReference type="InterPro" id="IPR038765">
    <property type="entry name" value="Papain-like_cys_pep_sf"/>
</dbReference>
<feature type="active site" evidence="5 6">
    <location>
        <position position="274"/>
    </location>
</feature>
<protein>
    <submittedName>
        <fullName evidence="8">Calpain family cysteine protease containing protein</fullName>
    </submittedName>
</protein>
<evidence type="ECO:0000256" key="2">
    <source>
        <dbReference type="ARBA" id="ARBA00022670"/>
    </source>
</evidence>
<dbReference type="Gene3D" id="3.90.70.10">
    <property type="entry name" value="Cysteine proteinases"/>
    <property type="match status" value="1"/>
</dbReference>
<proteinExistence type="evidence at transcript level"/>
<evidence type="ECO:0000259" key="7">
    <source>
        <dbReference type="PROSITE" id="PS50203"/>
    </source>
</evidence>
<keyword evidence="2 6" id="KW-0645">Protease</keyword>
<keyword evidence="3 6" id="KW-0378">Hydrolase</keyword>
<evidence type="ECO:0000256" key="5">
    <source>
        <dbReference type="PIRSR" id="PIRSR622684-1"/>
    </source>
</evidence>
<dbReference type="PANTHER" id="PTHR10183">
    <property type="entry name" value="CALPAIN"/>
    <property type="match status" value="1"/>
</dbReference>
<evidence type="ECO:0000256" key="3">
    <source>
        <dbReference type="ARBA" id="ARBA00022801"/>
    </source>
</evidence>
<evidence type="ECO:0000256" key="1">
    <source>
        <dbReference type="ARBA" id="ARBA00007623"/>
    </source>
</evidence>
<dbReference type="PRINTS" id="PR00704">
    <property type="entry name" value="CALPAIN"/>
</dbReference>
<dbReference type="PROSITE" id="PS50203">
    <property type="entry name" value="CALPAIN_CAT"/>
    <property type="match status" value="1"/>
</dbReference>
<dbReference type="PANTHER" id="PTHR10183:SF379">
    <property type="entry name" value="CALPAIN-5"/>
    <property type="match status" value="1"/>
</dbReference>
<feature type="active site" evidence="5 6">
    <location>
        <position position="95"/>
    </location>
</feature>
<dbReference type="InterPro" id="IPR022684">
    <property type="entry name" value="Calpain_cysteine_protease"/>
</dbReference>
<dbReference type="Pfam" id="PF00648">
    <property type="entry name" value="Peptidase_C2"/>
    <property type="match status" value="1"/>
</dbReference>